<keyword evidence="1" id="KW-0812">Transmembrane</keyword>
<dbReference type="GO" id="GO:0005886">
    <property type="term" value="C:plasma membrane"/>
    <property type="evidence" value="ECO:0007669"/>
    <property type="project" value="TreeGrafter"/>
</dbReference>
<protein>
    <submittedName>
        <fullName evidence="2">Cu/Ag efflux pump CusA</fullName>
    </submittedName>
</protein>
<feature type="transmembrane region" description="Helical" evidence="1">
    <location>
        <begin position="55"/>
        <end position="75"/>
    </location>
</feature>
<evidence type="ECO:0000313" key="3">
    <source>
        <dbReference type="Proteomes" id="UP000552700"/>
    </source>
</evidence>
<feature type="transmembrane region" description="Helical" evidence="1">
    <location>
        <begin position="160"/>
        <end position="185"/>
    </location>
</feature>
<dbReference type="PANTHER" id="PTHR32063:SF19">
    <property type="entry name" value="CATION EFFLUX SYSTEM PROTEIN CUSA"/>
    <property type="match status" value="1"/>
</dbReference>
<feature type="transmembrane region" description="Helical" evidence="1">
    <location>
        <begin position="81"/>
        <end position="105"/>
    </location>
</feature>
<evidence type="ECO:0000256" key="1">
    <source>
        <dbReference type="SAM" id="Phobius"/>
    </source>
</evidence>
<gene>
    <name evidence="2" type="ORF">FHS92_003332</name>
</gene>
<sequence length="201" mass="21611">MSQRGPPPRGIGVSYSDQYESLVRPVERRKLVIPVTLAIIFPLHYPTFRRRDEALPIMGTLPFALTGGLWLLYWLGYNQSVATAVGFIALAGVTAEFGVVMLIYLKQVLDARGDGDVTAAVREGALLRVRPKAMTVAVILAGLLPVLVGGGAGSEVMSRIAAPMVGGMLTAPLLSMLVIPAAYLLMRRRSPFPVQPEGEVK</sequence>
<dbReference type="Gene3D" id="1.20.1640.10">
    <property type="entry name" value="Multidrug efflux transporter AcrB transmembrane domain"/>
    <property type="match status" value="1"/>
</dbReference>
<feature type="transmembrane region" description="Helical" evidence="1">
    <location>
        <begin position="133"/>
        <end position="154"/>
    </location>
</feature>
<dbReference type="EMBL" id="JACIJP010000009">
    <property type="protein sequence ID" value="MBB6125568.1"/>
    <property type="molecule type" value="Genomic_DNA"/>
</dbReference>
<dbReference type="PANTHER" id="PTHR32063">
    <property type="match status" value="1"/>
</dbReference>
<keyword evidence="3" id="KW-1185">Reference proteome</keyword>
<name>A0A841JAG0_9SPHN</name>
<feature type="transmembrane region" description="Helical" evidence="1">
    <location>
        <begin position="31"/>
        <end position="48"/>
    </location>
</feature>
<dbReference type="Pfam" id="PF00873">
    <property type="entry name" value="ACR_tran"/>
    <property type="match status" value="1"/>
</dbReference>
<reference evidence="2 3" key="1">
    <citation type="submission" date="2020-08" db="EMBL/GenBank/DDBJ databases">
        <title>Genomic Encyclopedia of Type Strains, Phase IV (KMG-IV): sequencing the most valuable type-strain genomes for metagenomic binning, comparative biology and taxonomic classification.</title>
        <authorList>
            <person name="Goeker M."/>
        </authorList>
    </citation>
    <scope>NUCLEOTIDE SEQUENCE [LARGE SCALE GENOMIC DNA]</scope>
    <source>
        <strain evidence="2 3">DSM 102255</strain>
    </source>
</reference>
<keyword evidence="1" id="KW-0472">Membrane</keyword>
<evidence type="ECO:0000313" key="2">
    <source>
        <dbReference type="EMBL" id="MBB6125568.1"/>
    </source>
</evidence>
<organism evidence="2 3">
    <name type="scientific">Sphingobium subterraneum</name>
    <dbReference type="NCBI Taxonomy" id="627688"/>
    <lineage>
        <taxon>Bacteria</taxon>
        <taxon>Pseudomonadati</taxon>
        <taxon>Pseudomonadota</taxon>
        <taxon>Alphaproteobacteria</taxon>
        <taxon>Sphingomonadales</taxon>
        <taxon>Sphingomonadaceae</taxon>
        <taxon>Sphingobium</taxon>
    </lineage>
</organism>
<accession>A0A841JAG0</accession>
<dbReference type="GO" id="GO:0042910">
    <property type="term" value="F:xenobiotic transmembrane transporter activity"/>
    <property type="evidence" value="ECO:0007669"/>
    <property type="project" value="TreeGrafter"/>
</dbReference>
<keyword evidence="1" id="KW-1133">Transmembrane helix</keyword>
<comment type="caution">
    <text evidence="2">The sequence shown here is derived from an EMBL/GenBank/DDBJ whole genome shotgun (WGS) entry which is preliminary data.</text>
</comment>
<proteinExistence type="predicted"/>
<dbReference type="InterPro" id="IPR001036">
    <property type="entry name" value="Acrflvin-R"/>
</dbReference>
<dbReference type="SUPFAM" id="SSF82866">
    <property type="entry name" value="Multidrug efflux transporter AcrB transmembrane domain"/>
    <property type="match status" value="1"/>
</dbReference>
<dbReference type="AlphaFoldDB" id="A0A841JAG0"/>
<dbReference type="Proteomes" id="UP000552700">
    <property type="component" value="Unassembled WGS sequence"/>
</dbReference>